<dbReference type="InterPro" id="IPR011991">
    <property type="entry name" value="ArsR-like_HTH"/>
</dbReference>
<dbReference type="InterPro" id="IPR036388">
    <property type="entry name" value="WH-like_DNA-bd_sf"/>
</dbReference>
<comment type="caution">
    <text evidence="1">The sequence shown here is derived from an EMBL/GenBank/DDBJ whole genome shotgun (WGS) entry which is preliminary data.</text>
</comment>
<accession>A0A0F9H5S6</accession>
<organism evidence="1">
    <name type="scientific">marine sediment metagenome</name>
    <dbReference type="NCBI Taxonomy" id="412755"/>
    <lineage>
        <taxon>unclassified sequences</taxon>
        <taxon>metagenomes</taxon>
        <taxon>ecological metagenomes</taxon>
    </lineage>
</organism>
<evidence type="ECO:0000313" key="1">
    <source>
        <dbReference type="EMBL" id="KKL76990.1"/>
    </source>
</evidence>
<evidence type="ECO:0008006" key="2">
    <source>
        <dbReference type="Google" id="ProtNLM"/>
    </source>
</evidence>
<gene>
    <name evidence="1" type="ORF">LCGC14_2039390</name>
</gene>
<dbReference type="EMBL" id="LAZR01023885">
    <property type="protein sequence ID" value="KKL76990.1"/>
    <property type="molecule type" value="Genomic_DNA"/>
</dbReference>
<name>A0A0F9H5S6_9ZZZZ</name>
<proteinExistence type="predicted"/>
<dbReference type="SUPFAM" id="SSF46785">
    <property type="entry name" value="Winged helix' DNA-binding domain"/>
    <property type="match status" value="1"/>
</dbReference>
<dbReference type="Gene3D" id="1.10.10.10">
    <property type="entry name" value="Winged helix-like DNA-binding domain superfamily/Winged helix DNA-binding domain"/>
    <property type="match status" value="1"/>
</dbReference>
<sequence>MARGYQTDEIKQKLVDVLQDSKTGMSGVEIAEKLGVNRITITKYLNVFAAEGLIREKKIGNVNLWYIEEGAEQFRFPDDYFKVKTKFIDYLTEGSEHHAYNLIRNCLHSETTVQKIMTEIITPAIESTQQLYKDGKIGNSEEKQLSKIISNSVQMLNLITVEENPKKNVIVLAADTKSTLLSDATAAALYSDGWKVSSLGDMSSAIDVLFDLDLQKFLGKVWKQKTGIMIVVVFSDSEEGLNFFSGAVNSIKENLGKKLFLVLC</sequence>
<dbReference type="CDD" id="cd00090">
    <property type="entry name" value="HTH_ARSR"/>
    <property type="match status" value="1"/>
</dbReference>
<dbReference type="Gene3D" id="1.10.1240.10">
    <property type="entry name" value="Methionine synthase domain"/>
    <property type="match status" value="1"/>
</dbReference>
<dbReference type="InterPro" id="IPR036390">
    <property type="entry name" value="WH_DNA-bd_sf"/>
</dbReference>
<dbReference type="AlphaFoldDB" id="A0A0F9H5S6"/>
<feature type="non-terminal residue" evidence="1">
    <location>
        <position position="264"/>
    </location>
</feature>
<reference evidence="1" key="1">
    <citation type="journal article" date="2015" name="Nature">
        <title>Complex archaea that bridge the gap between prokaryotes and eukaryotes.</title>
        <authorList>
            <person name="Spang A."/>
            <person name="Saw J.H."/>
            <person name="Jorgensen S.L."/>
            <person name="Zaremba-Niedzwiedzka K."/>
            <person name="Martijn J."/>
            <person name="Lind A.E."/>
            <person name="van Eijk R."/>
            <person name="Schleper C."/>
            <person name="Guy L."/>
            <person name="Ettema T.J."/>
        </authorList>
    </citation>
    <scope>NUCLEOTIDE SEQUENCE</scope>
</reference>
<dbReference type="InterPro" id="IPR036594">
    <property type="entry name" value="Meth_synthase_dom"/>
</dbReference>
<protein>
    <recommendedName>
        <fullName evidence="2">Helix-turn-helix type 11 domain-containing protein</fullName>
    </recommendedName>
</protein>